<organism evidence="1 2">
    <name type="scientific">Kitasatospora misakiensis</name>
    <dbReference type="NCBI Taxonomy" id="67330"/>
    <lineage>
        <taxon>Bacteria</taxon>
        <taxon>Bacillati</taxon>
        <taxon>Actinomycetota</taxon>
        <taxon>Actinomycetes</taxon>
        <taxon>Kitasatosporales</taxon>
        <taxon>Streptomycetaceae</taxon>
        <taxon>Kitasatospora</taxon>
    </lineage>
</organism>
<sequence>MRLGRLADDVELRNNLSRHLRDEAVHAWLWTKAIREMDGHIVEVDEPYQTLLGQHFGIPRSLDELLALTWVSERRGCEQYEEHLDVQDIPTVIRRTLRGILKDEIWHVSYINEELQRRALRDPRIQDVIDRALAADERTMAELADIAAVGQGTPSGAQA</sequence>
<dbReference type="EMBL" id="JBHSOF010000038">
    <property type="protein sequence ID" value="MFC5666298.1"/>
    <property type="molecule type" value="Genomic_DNA"/>
</dbReference>
<evidence type="ECO:0000313" key="1">
    <source>
        <dbReference type="EMBL" id="MFC5666298.1"/>
    </source>
</evidence>
<accession>A0ABW0X6X9</accession>
<dbReference type="Proteomes" id="UP001595975">
    <property type="component" value="Unassembled WGS sequence"/>
</dbReference>
<reference evidence="2" key="1">
    <citation type="journal article" date="2019" name="Int. J. Syst. Evol. Microbiol.">
        <title>The Global Catalogue of Microorganisms (GCM) 10K type strain sequencing project: providing services to taxonomists for standard genome sequencing and annotation.</title>
        <authorList>
            <consortium name="The Broad Institute Genomics Platform"/>
            <consortium name="The Broad Institute Genome Sequencing Center for Infectious Disease"/>
            <person name="Wu L."/>
            <person name="Ma J."/>
        </authorList>
    </citation>
    <scope>NUCLEOTIDE SEQUENCE [LARGE SCALE GENOMIC DNA]</scope>
    <source>
        <strain evidence="2">CGMCC 4.1437</strain>
    </source>
</reference>
<name>A0ABW0X6X9_9ACTN</name>
<dbReference type="CDD" id="cd00657">
    <property type="entry name" value="Ferritin_like"/>
    <property type="match status" value="1"/>
</dbReference>
<dbReference type="SUPFAM" id="SSF47240">
    <property type="entry name" value="Ferritin-like"/>
    <property type="match status" value="1"/>
</dbReference>
<comment type="caution">
    <text evidence="1">The sequence shown here is derived from an EMBL/GenBank/DDBJ whole genome shotgun (WGS) entry which is preliminary data.</text>
</comment>
<dbReference type="InterPro" id="IPR009078">
    <property type="entry name" value="Ferritin-like_SF"/>
</dbReference>
<dbReference type="Gene3D" id="1.20.1260.10">
    <property type="match status" value="1"/>
</dbReference>
<dbReference type="InterPro" id="IPR012347">
    <property type="entry name" value="Ferritin-like"/>
</dbReference>
<evidence type="ECO:0000313" key="2">
    <source>
        <dbReference type="Proteomes" id="UP001595975"/>
    </source>
</evidence>
<protein>
    <submittedName>
        <fullName evidence="1">Ferritin-like domain-containing protein</fullName>
    </submittedName>
</protein>
<proteinExistence type="predicted"/>
<keyword evidence="2" id="KW-1185">Reference proteome</keyword>
<gene>
    <name evidence="1" type="ORF">ACFP3U_25405</name>
</gene>
<dbReference type="RefSeq" id="WP_380227971.1">
    <property type="nucleotide sequence ID" value="NZ_JBHSOF010000038.1"/>
</dbReference>